<sequence>MVDSQSRLGSAPLFPFEIHGNETDHWRQVLLKIRQEISKEEATLRDLRLVGTCQRKRNWFTDWITRKWRRHSDGPSSSVTTWSMNDVSLWLNSLGLAQYTKEFKSNDIQGYQLVHLERSDMKDLGIHKMAHAERLQSAIAELRRKEMESRSGSRCSRRKGARVSLEHAQVRSTNELPSLSSV</sequence>
<dbReference type="Gene3D" id="1.10.150.50">
    <property type="entry name" value="Transcription Factor, Ets-1"/>
    <property type="match status" value="1"/>
</dbReference>
<keyword evidence="1" id="KW-0597">Phosphoprotein</keyword>
<accession>A0A0D8XH64</accession>
<dbReference type="InterPro" id="IPR043446">
    <property type="entry name" value="Neurabin-like"/>
</dbReference>
<keyword evidence="2" id="KW-0175">Coiled coil</keyword>
<feature type="compositionally biased region" description="Polar residues" evidence="3">
    <location>
        <begin position="170"/>
        <end position="182"/>
    </location>
</feature>
<keyword evidence="6" id="KW-1185">Reference proteome</keyword>
<reference evidence="5 6" key="1">
    <citation type="submission" date="2013-11" db="EMBL/GenBank/DDBJ databases">
        <title>Draft genome of the bovine lungworm Dictyocaulus viviparus.</title>
        <authorList>
            <person name="Mitreva M."/>
        </authorList>
    </citation>
    <scope>NUCLEOTIDE SEQUENCE [LARGE SCALE GENOMIC DNA]</scope>
    <source>
        <strain evidence="5 6">HannoverDv2000</strain>
    </source>
</reference>
<dbReference type="Proteomes" id="UP000053766">
    <property type="component" value="Unassembled WGS sequence"/>
</dbReference>
<dbReference type="EMBL" id="KN716507">
    <property type="protein sequence ID" value="KJH44010.1"/>
    <property type="molecule type" value="Genomic_DNA"/>
</dbReference>
<name>A0A0D8XH64_DICVI</name>
<dbReference type="AlphaFoldDB" id="A0A0D8XH64"/>
<feature type="domain" description="SAM" evidence="4">
    <location>
        <begin position="82"/>
        <end position="145"/>
    </location>
</feature>
<proteinExistence type="predicted"/>
<dbReference type="InterPro" id="IPR013761">
    <property type="entry name" value="SAM/pointed_sf"/>
</dbReference>
<dbReference type="PANTHER" id="PTHR16154">
    <property type="entry name" value="NEURABIN"/>
    <property type="match status" value="1"/>
</dbReference>
<reference evidence="6" key="2">
    <citation type="journal article" date="2016" name="Sci. Rep.">
        <title>Dictyocaulus viviparus genome, variome and transcriptome elucidate lungworm biology and support future intervention.</title>
        <authorList>
            <person name="McNulty S.N."/>
            <person name="Strube C."/>
            <person name="Rosa B.A."/>
            <person name="Martin J.C."/>
            <person name="Tyagi R."/>
            <person name="Choi Y.J."/>
            <person name="Wang Q."/>
            <person name="Hallsworth Pepin K."/>
            <person name="Zhang X."/>
            <person name="Ozersky P."/>
            <person name="Wilson R.K."/>
            <person name="Sternberg P.W."/>
            <person name="Gasser R.B."/>
            <person name="Mitreva M."/>
        </authorList>
    </citation>
    <scope>NUCLEOTIDE SEQUENCE [LARGE SCALE GENOMIC DNA]</scope>
    <source>
        <strain evidence="6">HannoverDv2000</strain>
    </source>
</reference>
<dbReference type="SMART" id="SM00454">
    <property type="entry name" value="SAM"/>
    <property type="match status" value="1"/>
</dbReference>
<evidence type="ECO:0000256" key="2">
    <source>
        <dbReference type="ARBA" id="ARBA00023054"/>
    </source>
</evidence>
<protein>
    <recommendedName>
        <fullName evidence="4">SAM domain-containing protein</fullName>
    </recommendedName>
</protein>
<evidence type="ECO:0000256" key="3">
    <source>
        <dbReference type="SAM" id="MobiDB-lite"/>
    </source>
</evidence>
<evidence type="ECO:0000256" key="1">
    <source>
        <dbReference type="ARBA" id="ARBA00022553"/>
    </source>
</evidence>
<dbReference type="PANTHER" id="PTHR16154:SF6">
    <property type="entry name" value="SPINOPHILIN, ISOFORM J"/>
    <property type="match status" value="1"/>
</dbReference>
<dbReference type="OrthoDB" id="196165at2759"/>
<organism evidence="5 6">
    <name type="scientific">Dictyocaulus viviparus</name>
    <name type="common">Bovine lungworm</name>
    <dbReference type="NCBI Taxonomy" id="29172"/>
    <lineage>
        <taxon>Eukaryota</taxon>
        <taxon>Metazoa</taxon>
        <taxon>Ecdysozoa</taxon>
        <taxon>Nematoda</taxon>
        <taxon>Chromadorea</taxon>
        <taxon>Rhabditida</taxon>
        <taxon>Rhabditina</taxon>
        <taxon>Rhabditomorpha</taxon>
        <taxon>Strongyloidea</taxon>
        <taxon>Metastrongylidae</taxon>
        <taxon>Dictyocaulus</taxon>
    </lineage>
</organism>
<dbReference type="PROSITE" id="PS50105">
    <property type="entry name" value="SAM_DOMAIN"/>
    <property type="match status" value="1"/>
</dbReference>
<dbReference type="Pfam" id="PF07647">
    <property type="entry name" value="SAM_2"/>
    <property type="match status" value="1"/>
</dbReference>
<feature type="region of interest" description="Disordered" evidence="3">
    <location>
        <begin position="145"/>
        <end position="182"/>
    </location>
</feature>
<evidence type="ECO:0000313" key="6">
    <source>
        <dbReference type="Proteomes" id="UP000053766"/>
    </source>
</evidence>
<dbReference type="InterPro" id="IPR001660">
    <property type="entry name" value="SAM"/>
</dbReference>
<gene>
    <name evidence="5" type="ORF">DICVIV_09966</name>
</gene>
<dbReference type="SUPFAM" id="SSF47769">
    <property type="entry name" value="SAM/Pointed domain"/>
    <property type="match status" value="1"/>
</dbReference>
<evidence type="ECO:0000259" key="4">
    <source>
        <dbReference type="PROSITE" id="PS50105"/>
    </source>
</evidence>
<dbReference type="STRING" id="29172.A0A0D8XH64"/>
<evidence type="ECO:0000313" key="5">
    <source>
        <dbReference type="EMBL" id="KJH44010.1"/>
    </source>
</evidence>